<dbReference type="EMBL" id="VDMN01000001">
    <property type="protein sequence ID" value="TNM65415.1"/>
    <property type="molecule type" value="Genomic_DNA"/>
</dbReference>
<dbReference type="Pfam" id="PF13480">
    <property type="entry name" value="Acetyltransf_6"/>
    <property type="match status" value="1"/>
</dbReference>
<feature type="domain" description="BioF2-like acetyltransferase" evidence="1">
    <location>
        <begin position="195"/>
        <end position="348"/>
    </location>
</feature>
<dbReference type="InterPro" id="IPR016181">
    <property type="entry name" value="Acyl_CoA_acyltransferase"/>
</dbReference>
<gene>
    <name evidence="2" type="ORF">FHP24_03850</name>
</gene>
<evidence type="ECO:0000259" key="1">
    <source>
        <dbReference type="Pfam" id="PF13480"/>
    </source>
</evidence>
<evidence type="ECO:0000313" key="2">
    <source>
        <dbReference type="EMBL" id="TNM65415.1"/>
    </source>
</evidence>
<keyword evidence="2" id="KW-0808">Transferase</keyword>
<dbReference type="GO" id="GO:0016740">
    <property type="term" value="F:transferase activity"/>
    <property type="evidence" value="ECO:0007669"/>
    <property type="project" value="UniProtKB-KW"/>
</dbReference>
<dbReference type="SUPFAM" id="SSF55729">
    <property type="entry name" value="Acyl-CoA N-acyltransferases (Nat)"/>
    <property type="match status" value="1"/>
</dbReference>
<dbReference type="Gene3D" id="3.40.630.30">
    <property type="match status" value="1"/>
</dbReference>
<name>A0A5C4XPM3_9HYPH</name>
<dbReference type="AlphaFoldDB" id="A0A5C4XPM3"/>
<organism evidence="2 3">
    <name type="scientific">Aliirhizobium smilacinae</name>
    <dbReference type="NCBI Taxonomy" id="1395944"/>
    <lineage>
        <taxon>Bacteria</taxon>
        <taxon>Pseudomonadati</taxon>
        <taxon>Pseudomonadota</taxon>
        <taxon>Alphaproteobacteria</taxon>
        <taxon>Hyphomicrobiales</taxon>
        <taxon>Rhizobiaceae</taxon>
        <taxon>Aliirhizobium</taxon>
    </lineage>
</organism>
<dbReference type="InterPro" id="IPR038740">
    <property type="entry name" value="BioF2-like_GNAT_dom"/>
</dbReference>
<accession>A0A5C4XPM3</accession>
<comment type="caution">
    <text evidence="2">The sequence shown here is derived from an EMBL/GenBank/DDBJ whole genome shotgun (WGS) entry which is preliminary data.</text>
</comment>
<sequence length="406" mass="45240">MTARANQDEANDPLVLSRTDEKPMLPFGELEIALVRDVSLIEDEWRRLEGREWNSLNQGLDWCRAWTAAHQSDLLAVTGSIGPRIQFLLPLEIIRGRLGRIARLPGGRFNNISTGLFDEALAAPNADKLRQFKAALARSLRNAADLVVIDEVPLAWKGITHPLSGLASIENQNHSFQLPLFATMEATLSQVNAKARRKKYRVQVRRLEAIGGFDYVVAHAAEEQHALLDRFFAQKSERLKAFGLPDVFAAAQTRDFLHRLLDAPQRGQDKPLSMHAIRLKGEHDGHIAAVTGLSRKGGHVLCQFSSIDDSVGADASPGELLFWLAIERSIEDGATLFDFGIGDQPYKRSWCSQETVQHDMLLPISARGSALAYLHLGKTGIKTAIKRNHRLYAMAQRWRSRHGGQD</sequence>
<proteinExistence type="predicted"/>
<dbReference type="OrthoDB" id="8193702at2"/>
<reference evidence="2 3" key="1">
    <citation type="submission" date="2019-06" db="EMBL/GenBank/DDBJ databases">
        <title>The draft genome of Rhizobium smilacinae PTYR-5.</title>
        <authorList>
            <person name="Liu L."/>
            <person name="Li L."/>
            <person name="Zhang X."/>
        </authorList>
    </citation>
    <scope>NUCLEOTIDE SEQUENCE [LARGE SCALE GENOMIC DNA]</scope>
    <source>
        <strain evidence="2 3">PTYR-5</strain>
    </source>
</reference>
<keyword evidence="3" id="KW-1185">Reference proteome</keyword>
<evidence type="ECO:0000313" key="3">
    <source>
        <dbReference type="Proteomes" id="UP000311605"/>
    </source>
</evidence>
<dbReference type="Proteomes" id="UP000311605">
    <property type="component" value="Unassembled WGS sequence"/>
</dbReference>
<protein>
    <submittedName>
        <fullName evidence="2">GNAT family N-acetyltransferase</fullName>
    </submittedName>
</protein>